<dbReference type="PANTHER" id="PTHR46520">
    <property type="entry name" value="SERINE BETA-LACTAMASE-LIKE PROTEIN LACTB, MITOCHONDRIAL"/>
    <property type="match status" value="1"/>
</dbReference>
<feature type="domain" description="Beta-lactamase-related" evidence="1">
    <location>
        <begin position="63"/>
        <end position="362"/>
    </location>
</feature>
<dbReference type="InterPro" id="IPR052794">
    <property type="entry name" value="Mito_Ser_Protease_LACTB"/>
</dbReference>
<dbReference type="GO" id="GO:0006508">
    <property type="term" value="P:proteolysis"/>
    <property type="evidence" value="ECO:0007669"/>
    <property type="project" value="TreeGrafter"/>
</dbReference>
<dbReference type="PROSITE" id="PS51257">
    <property type="entry name" value="PROKAR_LIPOPROTEIN"/>
    <property type="match status" value="1"/>
</dbReference>
<dbReference type="RefSeq" id="WP_093919731.1">
    <property type="nucleotide sequence ID" value="NZ_FONW01000004.1"/>
</dbReference>
<dbReference type="STRING" id="655355.SAMN05216283_10442"/>
<dbReference type="InterPro" id="IPR001466">
    <property type="entry name" value="Beta-lactam-related"/>
</dbReference>
<dbReference type="SUPFAM" id="SSF56601">
    <property type="entry name" value="beta-lactamase/transpeptidase-like"/>
    <property type="match status" value="1"/>
</dbReference>
<dbReference type="AlphaFoldDB" id="A0A1I2HGZ3"/>
<dbReference type="GO" id="GO:0008233">
    <property type="term" value="F:peptidase activity"/>
    <property type="evidence" value="ECO:0007669"/>
    <property type="project" value="TreeGrafter"/>
</dbReference>
<gene>
    <name evidence="2" type="ORF">SAMN05216283_10442</name>
</gene>
<dbReference type="InterPro" id="IPR012338">
    <property type="entry name" value="Beta-lactam/transpept-like"/>
</dbReference>
<reference evidence="2 3" key="1">
    <citation type="submission" date="2016-10" db="EMBL/GenBank/DDBJ databases">
        <authorList>
            <person name="de Groot N.N."/>
        </authorList>
    </citation>
    <scope>NUCLEOTIDE SEQUENCE [LARGE SCALE GENOMIC DNA]</scope>
    <source>
        <strain evidence="2 3">CGMCC 1.9156</strain>
    </source>
</reference>
<dbReference type="PANTHER" id="PTHR46520:SF1">
    <property type="entry name" value="SERINE BETA-LACTAMASE-LIKE PROTEIN LACTB, MITOCHONDRIAL"/>
    <property type="match status" value="1"/>
</dbReference>
<accession>A0A1I2HGZ3</accession>
<evidence type="ECO:0000313" key="3">
    <source>
        <dbReference type="Proteomes" id="UP000198964"/>
    </source>
</evidence>
<evidence type="ECO:0000259" key="1">
    <source>
        <dbReference type="Pfam" id="PF00144"/>
    </source>
</evidence>
<dbReference type="Proteomes" id="UP000198964">
    <property type="component" value="Unassembled WGS sequence"/>
</dbReference>
<keyword evidence="3" id="KW-1185">Reference proteome</keyword>
<sequence length="388" mass="43681">MEKNMYQSVSMIKALILMLVISSSFSSCKKKKDENGPVYNMSYKEAILESRKELGAHLISSFTPGMSVCVTIDGEVIWSEGLGYANKELKAPVTRETKFRIGTSSQLFTAFLMAKMEEEGKIDLDESFYTYIPNFPQKDFDFSPRMLAAQAAGFPQAPANEELKLDKKLVTLKDYVSLYENDPQVYEPNTYFLKSNYSWALLGILAEDITETRFPELIKEMVLDTLGLTNTQVDNYLAIIPNRSTNYHRDYIARLVNAPQVNLRSMAPALGFLSTADDLNKASLQLLKPDYFNEQSIKLFSEPYELSTGQLLNSSFGWLVTYDNDGRKVIGQSGNTVGGASAIAIYPEEKLVITMCANLDDNYNELPALQIARHFIDILDPKEEPKDE</sequence>
<name>A0A1I2HGZ3_9BACT</name>
<proteinExistence type="predicted"/>
<dbReference type="Pfam" id="PF00144">
    <property type="entry name" value="Beta-lactamase"/>
    <property type="match status" value="1"/>
</dbReference>
<evidence type="ECO:0000313" key="2">
    <source>
        <dbReference type="EMBL" id="SFF28036.1"/>
    </source>
</evidence>
<dbReference type="GO" id="GO:0019216">
    <property type="term" value="P:regulation of lipid metabolic process"/>
    <property type="evidence" value="ECO:0007669"/>
    <property type="project" value="TreeGrafter"/>
</dbReference>
<dbReference type="EMBL" id="FONW01000004">
    <property type="protein sequence ID" value="SFF28036.1"/>
    <property type="molecule type" value="Genomic_DNA"/>
</dbReference>
<dbReference type="Gene3D" id="3.40.710.10">
    <property type="entry name" value="DD-peptidase/beta-lactamase superfamily"/>
    <property type="match status" value="1"/>
</dbReference>
<organism evidence="2 3">
    <name type="scientific">Sunxiuqinia elliptica</name>
    <dbReference type="NCBI Taxonomy" id="655355"/>
    <lineage>
        <taxon>Bacteria</taxon>
        <taxon>Pseudomonadati</taxon>
        <taxon>Bacteroidota</taxon>
        <taxon>Bacteroidia</taxon>
        <taxon>Marinilabiliales</taxon>
        <taxon>Prolixibacteraceae</taxon>
        <taxon>Sunxiuqinia</taxon>
    </lineage>
</organism>
<protein>
    <submittedName>
        <fullName evidence="2">CubicO group peptidase, beta-lactamase class C family</fullName>
    </submittedName>
</protein>